<dbReference type="Gene3D" id="3.40.50.1000">
    <property type="entry name" value="HAD superfamily/HAD-like"/>
    <property type="match status" value="1"/>
</dbReference>
<evidence type="ECO:0008006" key="4">
    <source>
        <dbReference type="Google" id="ProtNLM"/>
    </source>
</evidence>
<feature type="compositionally biased region" description="Pro residues" evidence="1">
    <location>
        <begin position="324"/>
        <end position="338"/>
    </location>
</feature>
<evidence type="ECO:0000256" key="1">
    <source>
        <dbReference type="SAM" id="MobiDB-lite"/>
    </source>
</evidence>
<protein>
    <recommendedName>
        <fullName evidence="4">HAD-like protein</fullName>
    </recommendedName>
</protein>
<dbReference type="InterPro" id="IPR036412">
    <property type="entry name" value="HAD-like_sf"/>
</dbReference>
<evidence type="ECO:0000313" key="2">
    <source>
        <dbReference type="EMBL" id="RPD61797.1"/>
    </source>
</evidence>
<sequence length="627" mass="69922">MPHTFLPVKFNPAKSAYWLPSPGQRAAARMPTRWFWALWISLLDPDNYDDNTASGDPCPMYLFVVASTPSPYPNVPKSSFTLGPRVAEDTGTLVGNGAELLTHASHGPFASIEREIHKPLYLHTVPAIRFHMFARPPLDFCYFALKEESLRKFTSGARESLLLAEQYRAHALETYGYDAIKNGWTAPTTDAGRMRFGDGLNDPHAYAFDLDEFPIPVPCLEQRPMVYGELMKYRQLCVDYRWKGVTPTIDWVLTIRQTIRERRAISSTSRETTLPHEPCLDPALRAHAISLYQARRIVQVETVKDEPGSNQETELGSDPHSPSRSPPPSHSPLPPHSPSSPHSASSSTWTFASFFRETENENLPWTWPDLPVYYPIIPFATPKLIAFDLIGTLLDRQGAIVQALSVLQSHLDDTNAMGIDALLERFITLEALAARSSRVTNSPTSLPTLARTALFNLSQELDLDLHEDDPQFTLALKYILDPHPYVDVEHALSTLVQRGYTLICLPTHSETTTQRLLSRLPDVFSAVWSQSVSLHVTTDAVDFFDGFDTFCREFIGASALRNEVLVVSSSIGRVLHAATFWGLGTALIRRPGNLEGNVDFSVGDPEFKGNPIPSLVVRGLDELCTKV</sequence>
<proteinExistence type="predicted"/>
<dbReference type="SUPFAM" id="SSF56784">
    <property type="entry name" value="HAD-like"/>
    <property type="match status" value="1"/>
</dbReference>
<dbReference type="Gene3D" id="1.10.150.750">
    <property type="match status" value="1"/>
</dbReference>
<organism evidence="2 3">
    <name type="scientific">Lentinus tigrinus ALCF2SS1-6</name>
    <dbReference type="NCBI Taxonomy" id="1328759"/>
    <lineage>
        <taxon>Eukaryota</taxon>
        <taxon>Fungi</taxon>
        <taxon>Dikarya</taxon>
        <taxon>Basidiomycota</taxon>
        <taxon>Agaricomycotina</taxon>
        <taxon>Agaricomycetes</taxon>
        <taxon>Polyporales</taxon>
        <taxon>Polyporaceae</taxon>
        <taxon>Lentinus</taxon>
    </lineage>
</organism>
<dbReference type="Proteomes" id="UP000313359">
    <property type="component" value="Unassembled WGS sequence"/>
</dbReference>
<reference evidence="2" key="1">
    <citation type="journal article" date="2018" name="Genome Biol. Evol.">
        <title>Genomics and development of Lentinus tigrinus, a white-rot wood-decaying mushroom with dimorphic fruiting bodies.</title>
        <authorList>
            <person name="Wu B."/>
            <person name="Xu Z."/>
            <person name="Knudson A."/>
            <person name="Carlson A."/>
            <person name="Chen N."/>
            <person name="Kovaka S."/>
            <person name="LaButti K."/>
            <person name="Lipzen A."/>
            <person name="Pennachio C."/>
            <person name="Riley R."/>
            <person name="Schakwitz W."/>
            <person name="Umezawa K."/>
            <person name="Ohm R.A."/>
            <person name="Grigoriev I.V."/>
            <person name="Nagy L.G."/>
            <person name="Gibbons J."/>
            <person name="Hibbett D."/>
        </authorList>
    </citation>
    <scope>NUCLEOTIDE SEQUENCE [LARGE SCALE GENOMIC DNA]</scope>
    <source>
        <strain evidence="2">ALCF2SS1-6</strain>
    </source>
</reference>
<accession>A0A5C2SEW6</accession>
<name>A0A5C2SEW6_9APHY</name>
<dbReference type="AlphaFoldDB" id="A0A5C2SEW6"/>
<gene>
    <name evidence="2" type="ORF">L227DRAFT_610241</name>
</gene>
<dbReference type="EMBL" id="ML122261">
    <property type="protein sequence ID" value="RPD61797.1"/>
    <property type="molecule type" value="Genomic_DNA"/>
</dbReference>
<dbReference type="OrthoDB" id="2754172at2759"/>
<keyword evidence="3" id="KW-1185">Reference proteome</keyword>
<evidence type="ECO:0000313" key="3">
    <source>
        <dbReference type="Proteomes" id="UP000313359"/>
    </source>
</evidence>
<dbReference type="InterPro" id="IPR023214">
    <property type="entry name" value="HAD_sf"/>
</dbReference>
<feature type="region of interest" description="Disordered" evidence="1">
    <location>
        <begin position="302"/>
        <end position="344"/>
    </location>
</feature>